<keyword evidence="3" id="KW-1185">Reference proteome</keyword>
<evidence type="ECO:0000313" key="3">
    <source>
        <dbReference type="Proteomes" id="UP001597340"/>
    </source>
</evidence>
<name>A0ABW4DGS4_9BACL</name>
<evidence type="ECO:0000256" key="1">
    <source>
        <dbReference type="SAM" id="Phobius"/>
    </source>
</evidence>
<keyword evidence="1" id="KW-0812">Transmembrane</keyword>
<keyword evidence="1" id="KW-0472">Membrane</keyword>
<accession>A0ABW4DGS4</accession>
<feature type="transmembrane region" description="Helical" evidence="1">
    <location>
        <begin position="6"/>
        <end position="26"/>
    </location>
</feature>
<proteinExistence type="predicted"/>
<gene>
    <name evidence="2" type="ORF">ACFQ5D_16760</name>
</gene>
<organism evidence="2 3">
    <name type="scientific">Paenibacillus farraposensis</name>
    <dbReference type="NCBI Taxonomy" id="2807095"/>
    <lineage>
        <taxon>Bacteria</taxon>
        <taxon>Bacillati</taxon>
        <taxon>Bacillota</taxon>
        <taxon>Bacilli</taxon>
        <taxon>Bacillales</taxon>
        <taxon>Paenibacillaceae</taxon>
        <taxon>Paenibacillus</taxon>
    </lineage>
</organism>
<protein>
    <submittedName>
        <fullName evidence="2">MFS transporter</fullName>
    </submittedName>
</protein>
<dbReference type="EMBL" id="JBHTNZ010000025">
    <property type="protein sequence ID" value="MFD1463003.1"/>
    <property type="molecule type" value="Genomic_DNA"/>
</dbReference>
<reference evidence="3" key="1">
    <citation type="journal article" date="2019" name="Int. J. Syst. Evol. Microbiol.">
        <title>The Global Catalogue of Microorganisms (GCM) 10K type strain sequencing project: providing services to taxonomists for standard genome sequencing and annotation.</title>
        <authorList>
            <consortium name="The Broad Institute Genomics Platform"/>
            <consortium name="The Broad Institute Genome Sequencing Center for Infectious Disease"/>
            <person name="Wu L."/>
            <person name="Ma J."/>
        </authorList>
    </citation>
    <scope>NUCLEOTIDE SEQUENCE [LARGE SCALE GENOMIC DNA]</scope>
    <source>
        <strain evidence="3">CCM 9147</strain>
    </source>
</reference>
<evidence type="ECO:0000313" key="2">
    <source>
        <dbReference type="EMBL" id="MFD1463003.1"/>
    </source>
</evidence>
<dbReference type="RefSeq" id="WP_229525783.1">
    <property type="nucleotide sequence ID" value="NZ_JAFFQR010000105.1"/>
</dbReference>
<dbReference type="Pfam" id="PF13347">
    <property type="entry name" value="MFS_2"/>
    <property type="match status" value="1"/>
</dbReference>
<dbReference type="Proteomes" id="UP001597340">
    <property type="component" value="Unassembled WGS sequence"/>
</dbReference>
<sequence>MAISAIGMFGCAFLNLMIWAFVTDIIDYHESLTGLREDGTIYSVYSFSRKVGQAVAGGVGVEPSVF</sequence>
<keyword evidence="1" id="KW-1133">Transmembrane helix</keyword>
<comment type="caution">
    <text evidence="2">The sequence shown here is derived from an EMBL/GenBank/DDBJ whole genome shotgun (WGS) entry which is preliminary data.</text>
</comment>